<organism evidence="1 3">
    <name type="scientific">Rotaria sordida</name>
    <dbReference type="NCBI Taxonomy" id="392033"/>
    <lineage>
        <taxon>Eukaryota</taxon>
        <taxon>Metazoa</taxon>
        <taxon>Spiralia</taxon>
        <taxon>Gnathifera</taxon>
        <taxon>Rotifera</taxon>
        <taxon>Eurotatoria</taxon>
        <taxon>Bdelloidea</taxon>
        <taxon>Philodinida</taxon>
        <taxon>Philodinidae</taxon>
        <taxon>Rotaria</taxon>
    </lineage>
</organism>
<dbReference type="EMBL" id="CAJOBD010004659">
    <property type="protein sequence ID" value="CAF4003531.1"/>
    <property type="molecule type" value="Genomic_DNA"/>
</dbReference>
<dbReference type="Proteomes" id="UP000663864">
    <property type="component" value="Unassembled WGS sequence"/>
</dbReference>
<dbReference type="AlphaFoldDB" id="A0A814XQS6"/>
<reference evidence="1" key="1">
    <citation type="submission" date="2021-02" db="EMBL/GenBank/DDBJ databases">
        <authorList>
            <person name="Nowell W R."/>
        </authorList>
    </citation>
    <scope>NUCLEOTIDE SEQUENCE</scope>
</reference>
<evidence type="ECO:0000313" key="3">
    <source>
        <dbReference type="Proteomes" id="UP000663864"/>
    </source>
</evidence>
<evidence type="ECO:0000313" key="2">
    <source>
        <dbReference type="EMBL" id="CAF4003531.1"/>
    </source>
</evidence>
<proteinExistence type="predicted"/>
<protein>
    <submittedName>
        <fullName evidence="1">Uncharacterized protein</fullName>
    </submittedName>
</protein>
<accession>A0A814XQS6</accession>
<dbReference type="EMBL" id="CAJNOT010001569">
    <property type="protein sequence ID" value="CAF1219140.1"/>
    <property type="molecule type" value="Genomic_DNA"/>
</dbReference>
<sequence>MNFESLAYELLIELFEYFTVTHLFHAFYGLNIRFTQLLVHVQLHDHFNFDSISKTNFDIVSQRYLSININRIKSIHLLDDVETPQHINLFLSYGFQFHQFTYLKCLSLGHIYSEQIMNNIINELHPLHYLTHLKIDKCRVDNDLINDG</sequence>
<comment type="caution">
    <text evidence="1">The sequence shown here is derived from an EMBL/GenBank/DDBJ whole genome shotgun (WGS) entry which is preliminary data.</text>
</comment>
<evidence type="ECO:0000313" key="1">
    <source>
        <dbReference type="EMBL" id="CAF1219140.1"/>
    </source>
</evidence>
<gene>
    <name evidence="2" type="ORF">JBS370_LOCUS26417</name>
    <name evidence="1" type="ORF">ZHD862_LOCUS23775</name>
</gene>
<dbReference type="Proteomes" id="UP000663836">
    <property type="component" value="Unassembled WGS sequence"/>
</dbReference>
<name>A0A814XQS6_9BILA</name>